<protein>
    <submittedName>
        <fullName evidence="3">Uncharacterized protein</fullName>
    </submittedName>
</protein>
<accession>A0A839ILT2</accession>
<evidence type="ECO:0000256" key="2">
    <source>
        <dbReference type="SAM" id="Phobius"/>
    </source>
</evidence>
<name>A0A839ILT2_9GAMM</name>
<dbReference type="AlphaFoldDB" id="A0A839ILT2"/>
<evidence type="ECO:0000256" key="1">
    <source>
        <dbReference type="SAM" id="MobiDB-lite"/>
    </source>
</evidence>
<keyword evidence="2" id="KW-0472">Membrane</keyword>
<feature type="compositionally biased region" description="Low complexity" evidence="1">
    <location>
        <begin position="1"/>
        <end position="19"/>
    </location>
</feature>
<feature type="transmembrane region" description="Helical" evidence="2">
    <location>
        <begin position="29"/>
        <end position="47"/>
    </location>
</feature>
<comment type="caution">
    <text evidence="3">The sequence shown here is derived from an EMBL/GenBank/DDBJ whole genome shotgun (WGS) entry which is preliminary data.</text>
</comment>
<dbReference type="RefSeq" id="WP_182807703.1">
    <property type="nucleotide sequence ID" value="NZ_JACJFM010000004.1"/>
</dbReference>
<organism evidence="3 4">
    <name type="scientific">Oceanospirillum sediminis</name>
    <dbReference type="NCBI Taxonomy" id="2760088"/>
    <lineage>
        <taxon>Bacteria</taxon>
        <taxon>Pseudomonadati</taxon>
        <taxon>Pseudomonadota</taxon>
        <taxon>Gammaproteobacteria</taxon>
        <taxon>Oceanospirillales</taxon>
        <taxon>Oceanospirillaceae</taxon>
        <taxon>Oceanospirillum</taxon>
    </lineage>
</organism>
<gene>
    <name evidence="3" type="ORF">H4O21_04730</name>
</gene>
<sequence>MFRFPEMPSMPKMPEMPKMPGERAHEQRMKYLLIVGVVVVSGLALLMRGKKK</sequence>
<dbReference type="Proteomes" id="UP000565262">
    <property type="component" value="Unassembled WGS sequence"/>
</dbReference>
<keyword evidence="2" id="KW-1133">Transmembrane helix</keyword>
<evidence type="ECO:0000313" key="3">
    <source>
        <dbReference type="EMBL" id="MBB1485918.1"/>
    </source>
</evidence>
<keyword evidence="2" id="KW-0812">Transmembrane</keyword>
<evidence type="ECO:0000313" key="4">
    <source>
        <dbReference type="Proteomes" id="UP000565262"/>
    </source>
</evidence>
<proteinExistence type="predicted"/>
<feature type="region of interest" description="Disordered" evidence="1">
    <location>
        <begin position="1"/>
        <end position="22"/>
    </location>
</feature>
<dbReference type="EMBL" id="JACJFM010000004">
    <property type="protein sequence ID" value="MBB1485918.1"/>
    <property type="molecule type" value="Genomic_DNA"/>
</dbReference>
<reference evidence="3 4" key="1">
    <citation type="submission" date="2020-08" db="EMBL/GenBank/DDBJ databases">
        <title>Oceanospirillum sp. nov. isolated from marine sediment.</title>
        <authorList>
            <person name="Ji X."/>
        </authorList>
    </citation>
    <scope>NUCLEOTIDE SEQUENCE [LARGE SCALE GENOMIC DNA]</scope>
    <source>
        <strain evidence="3 4">D5</strain>
    </source>
</reference>
<keyword evidence="4" id="KW-1185">Reference proteome</keyword>